<dbReference type="InterPro" id="IPR058163">
    <property type="entry name" value="LysR-type_TF_proteobact-type"/>
</dbReference>
<keyword evidence="4" id="KW-0804">Transcription</keyword>
<keyword evidence="3" id="KW-0238">DNA-binding</keyword>
<evidence type="ECO:0000256" key="2">
    <source>
        <dbReference type="ARBA" id="ARBA00023015"/>
    </source>
</evidence>
<dbReference type="InterPro" id="IPR036388">
    <property type="entry name" value="WH-like_DNA-bd_sf"/>
</dbReference>
<accession>A0A369W2X2</accession>
<evidence type="ECO:0000313" key="7">
    <source>
        <dbReference type="Proteomes" id="UP000253759"/>
    </source>
</evidence>
<dbReference type="Gene3D" id="1.10.10.10">
    <property type="entry name" value="Winged helix-like DNA-binding domain superfamily/Winged helix DNA-binding domain"/>
    <property type="match status" value="1"/>
</dbReference>
<organism evidence="6 7">
    <name type="scientific">Pelagibacterium lacus</name>
    <dbReference type="NCBI Taxonomy" id="2282655"/>
    <lineage>
        <taxon>Bacteria</taxon>
        <taxon>Pseudomonadati</taxon>
        <taxon>Pseudomonadota</taxon>
        <taxon>Alphaproteobacteria</taxon>
        <taxon>Hyphomicrobiales</taxon>
        <taxon>Devosiaceae</taxon>
        <taxon>Pelagibacterium</taxon>
    </lineage>
</organism>
<evidence type="ECO:0000256" key="3">
    <source>
        <dbReference type="ARBA" id="ARBA00023125"/>
    </source>
</evidence>
<dbReference type="EMBL" id="QQNH01000018">
    <property type="protein sequence ID" value="RDE08327.1"/>
    <property type="molecule type" value="Genomic_DNA"/>
</dbReference>
<keyword evidence="2" id="KW-0805">Transcription regulation</keyword>
<dbReference type="Proteomes" id="UP000253759">
    <property type="component" value="Unassembled WGS sequence"/>
</dbReference>
<proteinExistence type="inferred from homology"/>
<feature type="domain" description="HTH lysR-type" evidence="5">
    <location>
        <begin position="1"/>
        <end position="58"/>
    </location>
</feature>
<dbReference type="PANTHER" id="PTHR30537:SF3">
    <property type="entry name" value="TRANSCRIPTIONAL REGULATORY PROTEIN"/>
    <property type="match status" value="1"/>
</dbReference>
<dbReference type="RefSeq" id="WP_114646422.1">
    <property type="nucleotide sequence ID" value="NZ_QQNH01000018.1"/>
</dbReference>
<name>A0A369W2X2_9HYPH</name>
<dbReference type="PANTHER" id="PTHR30537">
    <property type="entry name" value="HTH-TYPE TRANSCRIPTIONAL REGULATOR"/>
    <property type="match status" value="1"/>
</dbReference>
<dbReference type="GO" id="GO:0043565">
    <property type="term" value="F:sequence-specific DNA binding"/>
    <property type="evidence" value="ECO:0007669"/>
    <property type="project" value="TreeGrafter"/>
</dbReference>
<gene>
    <name evidence="6" type="ORF">DVH29_12005</name>
</gene>
<comment type="similarity">
    <text evidence="1">Belongs to the LysR transcriptional regulatory family.</text>
</comment>
<dbReference type="InterPro" id="IPR036390">
    <property type="entry name" value="WH_DNA-bd_sf"/>
</dbReference>
<dbReference type="Pfam" id="PF03466">
    <property type="entry name" value="LysR_substrate"/>
    <property type="match status" value="1"/>
</dbReference>
<protein>
    <submittedName>
        <fullName evidence="6">LysR family transcriptional regulator</fullName>
    </submittedName>
</protein>
<sequence length="297" mass="32354">MNWDDIRIFLAVARTGQMLGAARQLRLNHATVARRVSALEAALGATLFTRRTNGCDLTSEGEALLTRAELMETAALGARADVGESDAALSGTVRIGAPDGFGVAFLAPRLGKLRRLYPQLRIQLVPVPRSFSLSKREADIAITTARPTEGRLVARKLVDYRLGLYASTLYVKQRGLPQSVADLRHHSLVGYVEDLIFTPSLDFAREIWKDWQADVEVSSAIGQSAAVRGGAGIGILHDFLARDVPELVAVLPDLSIARSYWTVVHEDMRAIRRVGAVADFIAQEVSAARQAFTPLRA</sequence>
<dbReference type="GO" id="GO:0003700">
    <property type="term" value="F:DNA-binding transcription factor activity"/>
    <property type="evidence" value="ECO:0007669"/>
    <property type="project" value="InterPro"/>
</dbReference>
<dbReference type="PROSITE" id="PS50931">
    <property type="entry name" value="HTH_LYSR"/>
    <property type="match status" value="1"/>
</dbReference>
<keyword evidence="7" id="KW-1185">Reference proteome</keyword>
<evidence type="ECO:0000256" key="1">
    <source>
        <dbReference type="ARBA" id="ARBA00009437"/>
    </source>
</evidence>
<dbReference type="Gene3D" id="3.40.190.290">
    <property type="match status" value="1"/>
</dbReference>
<dbReference type="SUPFAM" id="SSF53850">
    <property type="entry name" value="Periplasmic binding protein-like II"/>
    <property type="match status" value="1"/>
</dbReference>
<dbReference type="InterPro" id="IPR005119">
    <property type="entry name" value="LysR_subst-bd"/>
</dbReference>
<dbReference type="OrthoDB" id="9787460at2"/>
<reference evidence="7" key="1">
    <citation type="submission" date="2018-07" db="EMBL/GenBank/DDBJ databases">
        <authorList>
            <person name="Liu B.-T."/>
            <person name="Du Z."/>
        </authorList>
    </citation>
    <scope>NUCLEOTIDE SEQUENCE [LARGE SCALE GENOMIC DNA]</scope>
    <source>
        <strain evidence="7">XYN52</strain>
    </source>
</reference>
<evidence type="ECO:0000256" key="4">
    <source>
        <dbReference type="ARBA" id="ARBA00023163"/>
    </source>
</evidence>
<evidence type="ECO:0000313" key="6">
    <source>
        <dbReference type="EMBL" id="RDE08327.1"/>
    </source>
</evidence>
<dbReference type="SUPFAM" id="SSF46785">
    <property type="entry name" value="Winged helix' DNA-binding domain"/>
    <property type="match status" value="1"/>
</dbReference>
<dbReference type="GO" id="GO:0006351">
    <property type="term" value="P:DNA-templated transcription"/>
    <property type="evidence" value="ECO:0007669"/>
    <property type="project" value="TreeGrafter"/>
</dbReference>
<evidence type="ECO:0000259" key="5">
    <source>
        <dbReference type="PROSITE" id="PS50931"/>
    </source>
</evidence>
<dbReference type="AlphaFoldDB" id="A0A369W2X2"/>
<dbReference type="InterPro" id="IPR000847">
    <property type="entry name" value="LysR_HTH_N"/>
</dbReference>
<dbReference type="Pfam" id="PF00126">
    <property type="entry name" value="HTH_1"/>
    <property type="match status" value="1"/>
</dbReference>
<comment type="caution">
    <text evidence="6">The sequence shown here is derived from an EMBL/GenBank/DDBJ whole genome shotgun (WGS) entry which is preliminary data.</text>
</comment>